<evidence type="ECO:0000256" key="3">
    <source>
        <dbReference type="ARBA" id="ARBA00022691"/>
    </source>
</evidence>
<dbReference type="AlphaFoldDB" id="A0A132BDH6"/>
<proteinExistence type="inferred from homology"/>
<evidence type="ECO:0000256" key="1">
    <source>
        <dbReference type="ARBA" id="ARBA00005179"/>
    </source>
</evidence>
<dbReference type="OrthoDB" id="2094832at2759"/>
<dbReference type="Proteomes" id="UP000070700">
    <property type="component" value="Unassembled WGS sequence"/>
</dbReference>
<dbReference type="SUPFAM" id="SSF53335">
    <property type="entry name" value="S-adenosyl-L-methionine-dependent methyltransferases"/>
    <property type="match status" value="1"/>
</dbReference>
<dbReference type="PANTHER" id="PTHR35897:SF1">
    <property type="entry name" value="METHYLTRANSFERASE AUSD"/>
    <property type="match status" value="1"/>
</dbReference>
<keyword evidence="2" id="KW-0808">Transferase</keyword>
<sequence length="287" mass="32617">MVTSIDPSVTVDTPKIEIGSRDKSVGWYMPTLDSITDTQRDLLENYSKIAPERVISHLFEIRDKGWEIWPHPCIGQFRFIDLSIMRTPSYQNILSRLKSGSSILDLGCCVAQDLRKLVHDGAPSTNMYGADLHGDFLSLGYELFLDKETLGAKFIQADVFDLDGPLKYLEGKMDIIQIGLFLHIFDLEGQIRACERIVRLGRPVKGTLIVGQQTGKQVAGNQPTRRGKAFKHNVETFENMWKVVGEKTGTHWEVRVKMDEGLGFADKKRTWDDPSIRRLAFEVERMD</sequence>
<evidence type="ECO:0000256" key="4">
    <source>
        <dbReference type="ARBA" id="ARBA00038314"/>
    </source>
</evidence>
<accession>A0A132BDH6</accession>
<dbReference type="InterPro" id="IPR029063">
    <property type="entry name" value="SAM-dependent_MTases_sf"/>
</dbReference>
<dbReference type="Gene3D" id="3.40.50.150">
    <property type="entry name" value="Vaccinia Virus protein VP39"/>
    <property type="match status" value="1"/>
</dbReference>
<evidence type="ECO:0000313" key="6">
    <source>
        <dbReference type="Proteomes" id="UP000070700"/>
    </source>
</evidence>
<name>A0A132BDH6_MOLSC</name>
<keyword evidence="6" id="KW-1185">Reference proteome</keyword>
<evidence type="ECO:0000313" key="5">
    <source>
        <dbReference type="EMBL" id="KUJ10482.1"/>
    </source>
</evidence>
<gene>
    <name evidence="5" type="ORF">LY89DRAFT_627020</name>
</gene>
<dbReference type="KEGG" id="psco:LY89DRAFT_627020"/>
<keyword evidence="3" id="KW-0949">S-adenosyl-L-methionine</keyword>
<evidence type="ECO:0000256" key="2">
    <source>
        <dbReference type="ARBA" id="ARBA00022679"/>
    </source>
</evidence>
<comment type="similarity">
    <text evidence="4">Belongs to the class I-like SAM-binding methyltransferase superfamily.</text>
</comment>
<dbReference type="InterPro" id="IPR051654">
    <property type="entry name" value="Meroterpenoid_MTases"/>
</dbReference>
<dbReference type="EMBL" id="KQ947429">
    <property type="protein sequence ID" value="KUJ10482.1"/>
    <property type="molecule type" value="Genomic_DNA"/>
</dbReference>
<dbReference type="RefSeq" id="XP_018064837.1">
    <property type="nucleotide sequence ID" value="XM_018211129.1"/>
</dbReference>
<dbReference type="InParanoid" id="A0A132BDH6"/>
<dbReference type="GeneID" id="28820855"/>
<protein>
    <submittedName>
        <fullName evidence="5">Uncharacterized protein</fullName>
    </submittedName>
</protein>
<dbReference type="GO" id="GO:0016740">
    <property type="term" value="F:transferase activity"/>
    <property type="evidence" value="ECO:0007669"/>
    <property type="project" value="UniProtKB-KW"/>
</dbReference>
<comment type="pathway">
    <text evidence="1">Secondary metabolite biosynthesis.</text>
</comment>
<reference evidence="5 6" key="1">
    <citation type="submission" date="2015-10" db="EMBL/GenBank/DDBJ databases">
        <title>Full genome of DAOMC 229536 Phialocephala scopiformis, a fungal endophyte of spruce producing the potent anti-insectan compound rugulosin.</title>
        <authorList>
            <consortium name="DOE Joint Genome Institute"/>
            <person name="Walker A.K."/>
            <person name="Frasz S.L."/>
            <person name="Seifert K.A."/>
            <person name="Miller J.D."/>
            <person name="Mondo S.J."/>
            <person name="Labutti K."/>
            <person name="Lipzen A."/>
            <person name="Dockter R."/>
            <person name="Kennedy M."/>
            <person name="Grigoriev I.V."/>
            <person name="Spatafora J.W."/>
        </authorList>
    </citation>
    <scope>NUCLEOTIDE SEQUENCE [LARGE SCALE GENOMIC DNA]</scope>
    <source>
        <strain evidence="5 6">CBS 120377</strain>
    </source>
</reference>
<dbReference type="PANTHER" id="PTHR35897">
    <property type="entry name" value="METHYLTRANSFERASE AUSD"/>
    <property type="match status" value="1"/>
</dbReference>
<organism evidence="5 6">
    <name type="scientific">Mollisia scopiformis</name>
    <name type="common">Conifer needle endophyte fungus</name>
    <name type="synonym">Phialocephala scopiformis</name>
    <dbReference type="NCBI Taxonomy" id="149040"/>
    <lineage>
        <taxon>Eukaryota</taxon>
        <taxon>Fungi</taxon>
        <taxon>Dikarya</taxon>
        <taxon>Ascomycota</taxon>
        <taxon>Pezizomycotina</taxon>
        <taxon>Leotiomycetes</taxon>
        <taxon>Helotiales</taxon>
        <taxon>Mollisiaceae</taxon>
        <taxon>Mollisia</taxon>
    </lineage>
</organism>